<evidence type="ECO:0000313" key="5">
    <source>
        <dbReference type="EMBL" id="CRZ05486.1"/>
    </source>
</evidence>
<dbReference type="PROSITE" id="PS00678">
    <property type="entry name" value="WD_REPEATS_1"/>
    <property type="match status" value="2"/>
</dbReference>
<dbReference type="SUPFAM" id="SSF82171">
    <property type="entry name" value="DPP6 N-terminal domain-like"/>
    <property type="match status" value="1"/>
</dbReference>
<dbReference type="Pfam" id="PF00400">
    <property type="entry name" value="WD40"/>
    <property type="match status" value="2"/>
</dbReference>
<dbReference type="InterPro" id="IPR036322">
    <property type="entry name" value="WD40_repeat_dom_sf"/>
</dbReference>
<dbReference type="SUPFAM" id="SSF50978">
    <property type="entry name" value="WD40 repeat-like"/>
    <property type="match status" value="1"/>
</dbReference>
<dbReference type="PROSITE" id="PS50082">
    <property type="entry name" value="WD_REPEATS_2"/>
    <property type="match status" value="2"/>
</dbReference>
<dbReference type="SMART" id="SM00320">
    <property type="entry name" value="WD40"/>
    <property type="match status" value="5"/>
</dbReference>
<dbReference type="PROSITE" id="PS50294">
    <property type="entry name" value="WD_REPEATS_REGION"/>
    <property type="match status" value="2"/>
</dbReference>
<keyword evidence="1 3" id="KW-0853">WD repeat</keyword>
<feature type="repeat" description="WD" evidence="3">
    <location>
        <begin position="159"/>
        <end position="200"/>
    </location>
</feature>
<dbReference type="InterPro" id="IPR019775">
    <property type="entry name" value="WD40_repeat_CS"/>
</dbReference>
<name>A0A0H5QV65_9EUKA</name>
<reference evidence="5" key="1">
    <citation type="submission" date="2015-04" db="EMBL/GenBank/DDBJ databases">
        <title>The genome sequence of the plant pathogenic Rhizarian Plasmodiophora brassicae reveals insights in its biotrophic life cycle and the origin of chitin synthesis.</title>
        <authorList>
            <person name="Schwelm A."/>
            <person name="Fogelqvist J."/>
            <person name="Knaust A."/>
            <person name="Julke S."/>
            <person name="Lilja T."/>
            <person name="Dhandapani V."/>
            <person name="Bonilla-Rosso G."/>
            <person name="Karlsson M."/>
            <person name="Shevchenko A."/>
            <person name="Choi S.R."/>
            <person name="Kim H.G."/>
            <person name="Park J.Y."/>
            <person name="Lim Y.P."/>
            <person name="Ludwig-Muller J."/>
            <person name="Dixelius C."/>
        </authorList>
    </citation>
    <scope>NUCLEOTIDE SEQUENCE</scope>
    <source>
        <tissue evidence="5">Potato root galls</tissue>
    </source>
</reference>
<sequence>MLDMTHSTLVGSEPYSVSASDINTMVFVSSSTSGVDYNMLVLGTAVCVTTYPLGAPEPLCLERIVTKLPTMCLLYSGDEDMLFMGSSNGDISTWRLLSYSKFRTPIPRVDQRAITFTGHSEAVTELGYVSGQRLLYSSSMDQTIRLWDVDKACLLRCYRNGHTRGVIGIVLSPSTNLLLSAGLDAVVSVWNMYSEKAMFKIKGHSAALQIITTVLKTGCILTGDAIGIIKVWDGHNFMCLQTLSVGVAVQGVLEIGRNLIVFQDGVDTLCLEPEDSDTGQTERGIDIACYNPSNFTIVVASQRHLQIWSMMTGKLDLQLPMPTATDITALSYDCNYRRIATGESDGGLTIFNARTLECSRKLRKAGGEIAGLSWLSSPSRIVVMTVYAIRIVNEFGDVLFNDRSCVSMTLFHLADDCSLIFYAAAEITVFDTQRFLILNTIKDGQLLSEKKSSDNTVSATVMAFSSVSEVLVIGYSNGETIAYRCDKKGDWYRLGTVALSGIATAMIFCQQAHLYVGFASGLISCVDFKDFSSGRHQRSSSQIKAQFKEGRDIQCAWTKQAIGLAIRSLTIIHQPTYLLAITECGRAVFFDDDGGVLSELGVDEKENWKLRISTQEHQLQRRAAATTILSDLENQDNLIIIDGIDQQDRQVPLASSHVSRPRYIPDKSQTRLDGLRSCVKNRTRRSCGSATNSDSDNQSAEGQDSGKPTRENLVVASDRMTACLAKVASKHMLNNPDLTRSNARTAKKLNK</sequence>
<evidence type="ECO:0000256" key="4">
    <source>
        <dbReference type="SAM" id="MobiDB-lite"/>
    </source>
</evidence>
<dbReference type="PANTHER" id="PTHR44324">
    <property type="entry name" value="WD40 REPEAT DOMAIN 95"/>
    <property type="match status" value="1"/>
</dbReference>
<dbReference type="AlphaFoldDB" id="A0A0H5QV65"/>
<dbReference type="PANTHER" id="PTHR44324:SF4">
    <property type="entry name" value="WD40 REPEAT DOMAIN 95"/>
    <property type="match status" value="1"/>
</dbReference>
<protein>
    <submittedName>
        <fullName evidence="5">Uncharacterized protein</fullName>
    </submittedName>
</protein>
<evidence type="ECO:0000256" key="2">
    <source>
        <dbReference type="ARBA" id="ARBA00022737"/>
    </source>
</evidence>
<proteinExistence type="predicted"/>
<feature type="compositionally biased region" description="Polar residues" evidence="4">
    <location>
        <begin position="686"/>
        <end position="702"/>
    </location>
</feature>
<accession>A0A0H5QV65</accession>
<dbReference type="InterPro" id="IPR001680">
    <property type="entry name" value="WD40_rpt"/>
</dbReference>
<evidence type="ECO:0000256" key="1">
    <source>
        <dbReference type="ARBA" id="ARBA00022574"/>
    </source>
</evidence>
<keyword evidence="2" id="KW-0677">Repeat</keyword>
<feature type="repeat" description="WD" evidence="3">
    <location>
        <begin position="116"/>
        <end position="150"/>
    </location>
</feature>
<dbReference type="EMBL" id="HACM01005044">
    <property type="protein sequence ID" value="CRZ05486.1"/>
    <property type="molecule type" value="Transcribed_RNA"/>
</dbReference>
<dbReference type="InterPro" id="IPR051242">
    <property type="entry name" value="WD-EF-hand_domain"/>
</dbReference>
<dbReference type="Gene3D" id="2.130.10.10">
    <property type="entry name" value="YVTN repeat-like/Quinoprotein amine dehydrogenase"/>
    <property type="match status" value="2"/>
</dbReference>
<organism evidence="5">
    <name type="scientific">Spongospora subterranea</name>
    <dbReference type="NCBI Taxonomy" id="70186"/>
    <lineage>
        <taxon>Eukaryota</taxon>
        <taxon>Sar</taxon>
        <taxon>Rhizaria</taxon>
        <taxon>Endomyxa</taxon>
        <taxon>Phytomyxea</taxon>
        <taxon>Plasmodiophorida</taxon>
        <taxon>Plasmodiophoridae</taxon>
        <taxon>Spongospora</taxon>
    </lineage>
</organism>
<feature type="region of interest" description="Disordered" evidence="4">
    <location>
        <begin position="683"/>
        <end position="710"/>
    </location>
</feature>
<dbReference type="InterPro" id="IPR015943">
    <property type="entry name" value="WD40/YVTN_repeat-like_dom_sf"/>
</dbReference>
<evidence type="ECO:0000256" key="3">
    <source>
        <dbReference type="PROSITE-ProRule" id="PRU00221"/>
    </source>
</evidence>